<dbReference type="InterPro" id="IPR011009">
    <property type="entry name" value="Kinase-like_dom_sf"/>
</dbReference>
<keyword evidence="9" id="KW-0808">Transferase</keyword>
<keyword evidence="17 23" id="KW-0472">Membrane</keyword>
<evidence type="ECO:0000256" key="7">
    <source>
        <dbReference type="ARBA" id="ARBA00022553"/>
    </source>
</evidence>
<evidence type="ECO:0000256" key="2">
    <source>
        <dbReference type="ARBA" id="ARBA00004479"/>
    </source>
</evidence>
<evidence type="ECO:0000256" key="6">
    <source>
        <dbReference type="ARBA" id="ARBA00022527"/>
    </source>
</evidence>
<evidence type="ECO:0000256" key="19">
    <source>
        <dbReference type="ARBA" id="ARBA00023180"/>
    </source>
</evidence>
<feature type="domain" description="Protein kinase" evidence="25">
    <location>
        <begin position="703"/>
        <end position="997"/>
    </location>
</feature>
<dbReference type="Gene3D" id="1.10.510.10">
    <property type="entry name" value="Transferase(Phosphotransferase) domain 1"/>
    <property type="match status" value="1"/>
</dbReference>
<dbReference type="InterPro" id="IPR017441">
    <property type="entry name" value="Protein_kinase_ATP_BS"/>
</dbReference>
<dbReference type="GO" id="GO:0005886">
    <property type="term" value="C:plasma membrane"/>
    <property type="evidence" value="ECO:0007669"/>
    <property type="project" value="UniProtKB-SubCell"/>
</dbReference>
<dbReference type="InterPro" id="IPR013210">
    <property type="entry name" value="LRR_N_plant-typ"/>
</dbReference>
<feature type="binding site" evidence="22">
    <location>
        <position position="731"/>
    </location>
    <ligand>
        <name>ATP</name>
        <dbReference type="ChEBI" id="CHEBI:30616"/>
    </ligand>
</feature>
<feature type="chain" id="PRO_5042276667" description="non-specific serine/threonine protein kinase" evidence="24">
    <location>
        <begin position="32"/>
        <end position="1007"/>
    </location>
</feature>
<evidence type="ECO:0000256" key="8">
    <source>
        <dbReference type="ARBA" id="ARBA00022614"/>
    </source>
</evidence>
<evidence type="ECO:0000256" key="3">
    <source>
        <dbReference type="ARBA" id="ARBA00008684"/>
    </source>
</evidence>
<dbReference type="CDD" id="cd14066">
    <property type="entry name" value="STKc_IRAK"/>
    <property type="match status" value="1"/>
</dbReference>
<evidence type="ECO:0000256" key="9">
    <source>
        <dbReference type="ARBA" id="ARBA00022679"/>
    </source>
</evidence>
<dbReference type="InterPro" id="IPR000719">
    <property type="entry name" value="Prot_kinase_dom"/>
</dbReference>
<dbReference type="Proteomes" id="UP001281410">
    <property type="component" value="Unassembled WGS sequence"/>
</dbReference>
<name>A0AAE0DR82_9ROSI</name>
<evidence type="ECO:0000256" key="5">
    <source>
        <dbReference type="ARBA" id="ARBA00022475"/>
    </source>
</evidence>
<keyword evidence="11 24" id="KW-0732">Signal</keyword>
<keyword evidence="8" id="KW-0433">Leucine-rich repeat</keyword>
<feature type="transmembrane region" description="Helical" evidence="23">
    <location>
        <begin position="648"/>
        <end position="670"/>
    </location>
</feature>
<evidence type="ECO:0000256" key="20">
    <source>
        <dbReference type="ARBA" id="ARBA00047899"/>
    </source>
</evidence>
<dbReference type="FunFam" id="3.80.10.10:FF:001655">
    <property type="entry name" value="Putative leucine-rich repeat receptor-like protein kinase family protein"/>
    <property type="match status" value="1"/>
</dbReference>
<evidence type="ECO:0000256" key="4">
    <source>
        <dbReference type="ARBA" id="ARBA00012513"/>
    </source>
</evidence>
<dbReference type="GO" id="GO:0005524">
    <property type="term" value="F:ATP binding"/>
    <property type="evidence" value="ECO:0007669"/>
    <property type="project" value="UniProtKB-UniRule"/>
</dbReference>
<dbReference type="PANTHER" id="PTHR27008">
    <property type="entry name" value="OS04G0122200 PROTEIN"/>
    <property type="match status" value="1"/>
</dbReference>
<dbReference type="Gene3D" id="3.80.10.10">
    <property type="entry name" value="Ribonuclease Inhibitor"/>
    <property type="match status" value="4"/>
</dbReference>
<reference evidence="26" key="1">
    <citation type="journal article" date="2023" name="Plant J.">
        <title>Genome sequences and population genomics provide insights into the demographic history, inbreeding, and mutation load of two 'living fossil' tree species of Dipteronia.</title>
        <authorList>
            <person name="Feng Y."/>
            <person name="Comes H.P."/>
            <person name="Chen J."/>
            <person name="Zhu S."/>
            <person name="Lu R."/>
            <person name="Zhang X."/>
            <person name="Li P."/>
            <person name="Qiu J."/>
            <person name="Olsen K.M."/>
            <person name="Qiu Y."/>
        </authorList>
    </citation>
    <scope>NUCLEOTIDE SEQUENCE</scope>
    <source>
        <strain evidence="26">NBL</strain>
    </source>
</reference>
<evidence type="ECO:0000256" key="12">
    <source>
        <dbReference type="ARBA" id="ARBA00022737"/>
    </source>
</evidence>
<keyword evidence="14" id="KW-0418">Kinase</keyword>
<dbReference type="Pfam" id="PF07714">
    <property type="entry name" value="PK_Tyr_Ser-Thr"/>
    <property type="match status" value="1"/>
</dbReference>
<evidence type="ECO:0000256" key="10">
    <source>
        <dbReference type="ARBA" id="ARBA00022692"/>
    </source>
</evidence>
<dbReference type="AlphaFoldDB" id="A0AAE0DR82"/>
<keyword evidence="13 22" id="KW-0547">Nucleotide-binding</keyword>
<comment type="subcellular location">
    <subcellularLocation>
        <location evidence="1">Cell membrane</location>
        <topology evidence="1">Single-pass membrane protein</topology>
    </subcellularLocation>
    <subcellularLocation>
        <location evidence="2">Membrane</location>
        <topology evidence="2">Single-pass type I membrane protein</topology>
    </subcellularLocation>
</comment>
<dbReference type="PROSITE" id="PS00108">
    <property type="entry name" value="PROTEIN_KINASE_ST"/>
    <property type="match status" value="1"/>
</dbReference>
<evidence type="ECO:0000259" key="25">
    <source>
        <dbReference type="PROSITE" id="PS50011"/>
    </source>
</evidence>
<evidence type="ECO:0000256" key="15">
    <source>
        <dbReference type="ARBA" id="ARBA00022840"/>
    </source>
</evidence>
<dbReference type="EC" id="2.7.11.1" evidence="4"/>
<dbReference type="SUPFAM" id="SSF56112">
    <property type="entry name" value="Protein kinase-like (PK-like)"/>
    <property type="match status" value="1"/>
</dbReference>
<keyword evidence="18" id="KW-0675">Receptor</keyword>
<keyword evidence="27" id="KW-1185">Reference proteome</keyword>
<evidence type="ECO:0000256" key="1">
    <source>
        <dbReference type="ARBA" id="ARBA00004162"/>
    </source>
</evidence>
<dbReference type="Pfam" id="PF08263">
    <property type="entry name" value="LRRNT_2"/>
    <property type="match status" value="1"/>
</dbReference>
<evidence type="ECO:0000256" key="14">
    <source>
        <dbReference type="ARBA" id="ARBA00022777"/>
    </source>
</evidence>
<dbReference type="FunFam" id="3.80.10.10:FF:000288">
    <property type="entry name" value="LRR receptor-like serine/threonine-protein kinase EFR"/>
    <property type="match status" value="1"/>
</dbReference>
<dbReference type="PROSITE" id="PS51450">
    <property type="entry name" value="LRR"/>
    <property type="match status" value="1"/>
</dbReference>
<comment type="caution">
    <text evidence="26">The sequence shown here is derived from an EMBL/GenBank/DDBJ whole genome shotgun (WGS) entry which is preliminary data.</text>
</comment>
<dbReference type="SUPFAM" id="SSF52058">
    <property type="entry name" value="L domain-like"/>
    <property type="match status" value="2"/>
</dbReference>
<evidence type="ECO:0000256" key="24">
    <source>
        <dbReference type="SAM" id="SignalP"/>
    </source>
</evidence>
<keyword evidence="19" id="KW-0325">Glycoprotein</keyword>
<dbReference type="GO" id="GO:0004674">
    <property type="term" value="F:protein serine/threonine kinase activity"/>
    <property type="evidence" value="ECO:0007669"/>
    <property type="project" value="UniProtKB-KW"/>
</dbReference>
<feature type="signal peptide" evidence="24">
    <location>
        <begin position="1"/>
        <end position="31"/>
    </location>
</feature>
<evidence type="ECO:0000313" key="26">
    <source>
        <dbReference type="EMBL" id="KAK3183077.1"/>
    </source>
</evidence>
<organism evidence="26 27">
    <name type="scientific">Dipteronia sinensis</name>
    <dbReference type="NCBI Taxonomy" id="43782"/>
    <lineage>
        <taxon>Eukaryota</taxon>
        <taxon>Viridiplantae</taxon>
        <taxon>Streptophyta</taxon>
        <taxon>Embryophyta</taxon>
        <taxon>Tracheophyta</taxon>
        <taxon>Spermatophyta</taxon>
        <taxon>Magnoliopsida</taxon>
        <taxon>eudicotyledons</taxon>
        <taxon>Gunneridae</taxon>
        <taxon>Pentapetalae</taxon>
        <taxon>rosids</taxon>
        <taxon>malvids</taxon>
        <taxon>Sapindales</taxon>
        <taxon>Sapindaceae</taxon>
        <taxon>Hippocastanoideae</taxon>
        <taxon>Acereae</taxon>
        <taxon>Dipteronia</taxon>
    </lineage>
</organism>
<evidence type="ECO:0000256" key="17">
    <source>
        <dbReference type="ARBA" id="ARBA00023136"/>
    </source>
</evidence>
<evidence type="ECO:0000256" key="16">
    <source>
        <dbReference type="ARBA" id="ARBA00022989"/>
    </source>
</evidence>
<dbReference type="Pfam" id="PF00560">
    <property type="entry name" value="LRR_1"/>
    <property type="match status" value="6"/>
</dbReference>
<keyword evidence="15 22" id="KW-0067">ATP-binding</keyword>
<keyword evidence="7" id="KW-0597">Phosphoprotein</keyword>
<evidence type="ECO:0000256" key="21">
    <source>
        <dbReference type="ARBA" id="ARBA00048679"/>
    </source>
</evidence>
<dbReference type="PROSITE" id="PS00107">
    <property type="entry name" value="PROTEIN_KINASE_ATP"/>
    <property type="match status" value="1"/>
</dbReference>
<dbReference type="FunFam" id="3.30.200.20:FF:000432">
    <property type="entry name" value="LRR receptor-like serine/threonine-protein kinase EFR"/>
    <property type="match status" value="1"/>
</dbReference>
<keyword evidence="12" id="KW-0677">Repeat</keyword>
<comment type="catalytic activity">
    <reaction evidence="20">
        <text>L-threonyl-[protein] + ATP = O-phospho-L-threonyl-[protein] + ADP + H(+)</text>
        <dbReference type="Rhea" id="RHEA:46608"/>
        <dbReference type="Rhea" id="RHEA-COMP:11060"/>
        <dbReference type="Rhea" id="RHEA-COMP:11605"/>
        <dbReference type="ChEBI" id="CHEBI:15378"/>
        <dbReference type="ChEBI" id="CHEBI:30013"/>
        <dbReference type="ChEBI" id="CHEBI:30616"/>
        <dbReference type="ChEBI" id="CHEBI:61977"/>
        <dbReference type="ChEBI" id="CHEBI:456216"/>
        <dbReference type="EC" id="2.7.11.1"/>
    </reaction>
</comment>
<evidence type="ECO:0000256" key="11">
    <source>
        <dbReference type="ARBA" id="ARBA00022729"/>
    </source>
</evidence>
<keyword evidence="10 23" id="KW-0812">Transmembrane</keyword>
<keyword evidence="16 23" id="KW-1133">Transmembrane helix</keyword>
<dbReference type="PROSITE" id="PS50011">
    <property type="entry name" value="PROTEIN_KINASE_DOM"/>
    <property type="match status" value="1"/>
</dbReference>
<dbReference type="SMART" id="SM00369">
    <property type="entry name" value="LRR_TYP"/>
    <property type="match status" value="11"/>
</dbReference>
<evidence type="ECO:0000256" key="22">
    <source>
        <dbReference type="PROSITE-ProRule" id="PRU10141"/>
    </source>
</evidence>
<evidence type="ECO:0000256" key="23">
    <source>
        <dbReference type="SAM" id="Phobius"/>
    </source>
</evidence>
<dbReference type="PRINTS" id="PR00019">
    <property type="entry name" value="LEURICHRPT"/>
</dbReference>
<dbReference type="FunFam" id="1.10.510.10:FF:000358">
    <property type="entry name" value="Putative leucine-rich repeat receptor-like serine/threonine-protein kinase"/>
    <property type="match status" value="1"/>
</dbReference>
<dbReference type="InterPro" id="IPR003591">
    <property type="entry name" value="Leu-rich_rpt_typical-subtyp"/>
</dbReference>
<sequence length="1007" mass="110326">MASLASQSMHFGLAALLIYFKFLLHIQCVQSVSLSIITDKEALISFKSQLSLPTPSPLSSWNQDSSPCNWTGVVCNRFGRRVTGLDLSDLHLEGTISPHIGNLSFLRSLQLQNNQLRGPLPLQITNLFRLRVVNMSSNILEGGIPLNITNLVELEIFDLMRNQISGTIPEELGRLKMLRVLNLARNRLWGEISPSIANISSLNHLNLGTNNLTGAIHSDISRLQNLKILDLTINNLIGSVPSSIYNMSSLVYLGLASNQLWGRLPSDVGDKLPNLLGFNFCINKFTGTIPGSLHNLTNIQIIRMADNLLEGTVPPGLGNLPFLEMYNIGKNRIVSSGDDGLAFLTSLTNSTRLSFLAIDGNLLEGVIPESIGSLSKELLKLYMGGNRIYGKIPKSIGRLRSLTLLNLSYNAVSGEIPAEIGQLEELQYLGLAGNQISGSIPNSIGNLEKLNQIDLSGNGLEGEIPNTFGNFHGLLSMDLSNNRLKGSIPKEILSLGSLSTILNLSCNFLDGQLPQEVQRLENVVTIDLSNNHLSGDIPSSFKNCKSLEKLLMAHNMLSGPIPTTLGEVKGLEVLDLSSNQLSGSIPSDLQNLQALRSLNLTFNNLQGLIPTGGVFRNFSNVHLEGNVKLCLHLVCPENSQSRARLVKIYIIVPITATIAVILLIAMLILVKKNKGKIIRASELSIKKLQMISYEELRRATGNFNQENLVGSGSFGSVYKGYLREGTSIAVKVFDIKRTGSWKSFLAECEALKSVRHRNLVKLLTSCSSLDLRNNDFLALVYEFLSNGSLGDWIHGKRKKDDGTSLDVNERLNISIDIACALDYLHHDCEIPVVHCDLKPTNILLDEDMTAKVGDFGLAKLIMEKRGNESASISSSTHVLKGSIGYIPPEYGFGEKPSTAGDVYSFGVMLLEIFTGKSPTHESFNGEVNIVKWVEATFPDKVQQVLDPELQHINPEIPQDCLITIIGVGLSCTTHSPDCRISIRDALRNLKSAKHVLLKQLPVQKNKY</sequence>
<dbReference type="InterPro" id="IPR001611">
    <property type="entry name" value="Leu-rich_rpt"/>
</dbReference>
<dbReference type="InterPro" id="IPR008271">
    <property type="entry name" value="Ser/Thr_kinase_AS"/>
</dbReference>
<dbReference type="Gene3D" id="3.30.200.20">
    <property type="entry name" value="Phosphorylase Kinase, domain 1"/>
    <property type="match status" value="1"/>
</dbReference>
<comment type="catalytic activity">
    <reaction evidence="21">
        <text>L-seryl-[protein] + ATP = O-phospho-L-seryl-[protein] + ADP + H(+)</text>
        <dbReference type="Rhea" id="RHEA:17989"/>
        <dbReference type="Rhea" id="RHEA-COMP:9863"/>
        <dbReference type="Rhea" id="RHEA-COMP:11604"/>
        <dbReference type="ChEBI" id="CHEBI:15378"/>
        <dbReference type="ChEBI" id="CHEBI:29999"/>
        <dbReference type="ChEBI" id="CHEBI:30616"/>
        <dbReference type="ChEBI" id="CHEBI:83421"/>
        <dbReference type="ChEBI" id="CHEBI:456216"/>
        <dbReference type="EC" id="2.7.11.1"/>
    </reaction>
</comment>
<protein>
    <recommendedName>
        <fullName evidence="4">non-specific serine/threonine protein kinase</fullName>
        <ecNumber evidence="4">2.7.11.1</ecNumber>
    </recommendedName>
</protein>
<accession>A0AAE0DR82</accession>
<keyword evidence="6" id="KW-0723">Serine/threonine-protein kinase</keyword>
<gene>
    <name evidence="26" type="ORF">Dsin_030363</name>
</gene>
<dbReference type="InterPro" id="IPR001245">
    <property type="entry name" value="Ser-Thr/Tyr_kinase_cat_dom"/>
</dbReference>
<dbReference type="InterPro" id="IPR051809">
    <property type="entry name" value="Plant_receptor-like_S/T_kinase"/>
</dbReference>
<keyword evidence="5" id="KW-1003">Cell membrane</keyword>
<dbReference type="EMBL" id="JANJYJ010000010">
    <property type="protein sequence ID" value="KAK3183077.1"/>
    <property type="molecule type" value="Genomic_DNA"/>
</dbReference>
<evidence type="ECO:0000256" key="13">
    <source>
        <dbReference type="ARBA" id="ARBA00022741"/>
    </source>
</evidence>
<dbReference type="InterPro" id="IPR032675">
    <property type="entry name" value="LRR_dom_sf"/>
</dbReference>
<comment type="similarity">
    <text evidence="3">Belongs to the protein kinase superfamily. Ser/Thr protein kinase family.</text>
</comment>
<evidence type="ECO:0000313" key="27">
    <source>
        <dbReference type="Proteomes" id="UP001281410"/>
    </source>
</evidence>
<dbReference type="FunFam" id="3.80.10.10:FF:000101">
    <property type="entry name" value="LRR receptor-like serine/threonine-protein kinase ERECTA"/>
    <property type="match status" value="1"/>
</dbReference>
<dbReference type="Pfam" id="PF13855">
    <property type="entry name" value="LRR_8"/>
    <property type="match status" value="2"/>
</dbReference>
<dbReference type="SMART" id="SM00220">
    <property type="entry name" value="S_TKc"/>
    <property type="match status" value="1"/>
</dbReference>
<proteinExistence type="inferred from homology"/>
<evidence type="ECO:0000256" key="18">
    <source>
        <dbReference type="ARBA" id="ARBA00023170"/>
    </source>
</evidence>
<dbReference type="PANTHER" id="PTHR27008:SF357">
    <property type="entry name" value="PROTEIN KINASE DOMAIN-CONTAINING PROTEIN"/>
    <property type="match status" value="1"/>
</dbReference>